<dbReference type="AlphaFoldDB" id="A0AAN8WSJ8"/>
<proteinExistence type="predicted"/>
<gene>
    <name evidence="1" type="ORF">SK128_025606</name>
</gene>
<sequence length="85" mass="9842">MARVQLRFAHSSNISIIPDEVDVSAKAEEFNNFFAEVGKKTFEKTKKEIINEINNSNDDRGKYISRAYRIVIYQIIPSCRNDTDQ</sequence>
<organism evidence="1 2">
    <name type="scientific">Halocaridina rubra</name>
    <name type="common">Hawaiian red shrimp</name>
    <dbReference type="NCBI Taxonomy" id="373956"/>
    <lineage>
        <taxon>Eukaryota</taxon>
        <taxon>Metazoa</taxon>
        <taxon>Ecdysozoa</taxon>
        <taxon>Arthropoda</taxon>
        <taxon>Crustacea</taxon>
        <taxon>Multicrustacea</taxon>
        <taxon>Malacostraca</taxon>
        <taxon>Eumalacostraca</taxon>
        <taxon>Eucarida</taxon>
        <taxon>Decapoda</taxon>
        <taxon>Pleocyemata</taxon>
        <taxon>Caridea</taxon>
        <taxon>Atyoidea</taxon>
        <taxon>Atyidae</taxon>
        <taxon>Halocaridina</taxon>
    </lineage>
</organism>
<accession>A0AAN8WSJ8</accession>
<dbReference type="EMBL" id="JAXCGZ010017518">
    <property type="protein sequence ID" value="KAK7067993.1"/>
    <property type="molecule type" value="Genomic_DNA"/>
</dbReference>
<protein>
    <submittedName>
        <fullName evidence="1">Uncharacterized protein</fullName>
    </submittedName>
</protein>
<name>A0AAN8WSJ8_HALRR</name>
<dbReference type="Proteomes" id="UP001381693">
    <property type="component" value="Unassembled WGS sequence"/>
</dbReference>
<keyword evidence="2" id="KW-1185">Reference proteome</keyword>
<evidence type="ECO:0000313" key="1">
    <source>
        <dbReference type="EMBL" id="KAK7067993.1"/>
    </source>
</evidence>
<reference evidence="1 2" key="1">
    <citation type="submission" date="2023-11" db="EMBL/GenBank/DDBJ databases">
        <title>Halocaridina rubra genome assembly.</title>
        <authorList>
            <person name="Smith C."/>
        </authorList>
    </citation>
    <scope>NUCLEOTIDE SEQUENCE [LARGE SCALE GENOMIC DNA]</scope>
    <source>
        <strain evidence="1">EP-1</strain>
        <tissue evidence="1">Whole</tissue>
    </source>
</reference>
<evidence type="ECO:0000313" key="2">
    <source>
        <dbReference type="Proteomes" id="UP001381693"/>
    </source>
</evidence>
<comment type="caution">
    <text evidence="1">The sequence shown here is derived from an EMBL/GenBank/DDBJ whole genome shotgun (WGS) entry which is preliminary data.</text>
</comment>